<reference evidence="1 2" key="1">
    <citation type="submission" date="2015-05" db="EMBL/GenBank/DDBJ databases">
        <title>Evolution of Trichinella species and genotypes.</title>
        <authorList>
            <person name="Korhonen P.K."/>
            <person name="Edoardo P."/>
            <person name="Giuseppe L.R."/>
            <person name="Gasser R.B."/>
        </authorList>
    </citation>
    <scope>NUCLEOTIDE SEQUENCE [LARGE SCALE GENOMIC DNA]</scope>
    <source>
        <strain evidence="1">ISS10</strain>
    </source>
</reference>
<sequence>MTRRITGGLSRFYELFETILEFFQNKDPSLRDSLKKCKSEIAYMADLFSKFNELNLQLQGSELNLIKTRFRISAFTSKLALFKRNLGRREFYQFPSAAALRKMEKYTMMTFKSMICYKETCKKDFKIFSK</sequence>
<evidence type="ECO:0000313" key="2">
    <source>
        <dbReference type="Proteomes" id="UP000054721"/>
    </source>
</evidence>
<accession>A0A0V1KL76</accession>
<dbReference type="AlphaFoldDB" id="A0A0V1KL76"/>
<dbReference type="EMBL" id="JYDW01000539">
    <property type="protein sequence ID" value="KRZ47857.1"/>
    <property type="molecule type" value="Genomic_DNA"/>
</dbReference>
<comment type="caution">
    <text evidence="1">The sequence shown here is derived from an EMBL/GenBank/DDBJ whole genome shotgun (WGS) entry which is preliminary data.</text>
</comment>
<keyword evidence="2" id="KW-1185">Reference proteome</keyword>
<dbReference type="OrthoDB" id="5920357at2759"/>
<name>A0A0V1KL76_9BILA</name>
<dbReference type="PANTHER" id="PTHR45913:SF22">
    <property type="entry name" value="SCAN BOX DOMAIN-CONTAINING PROTEIN"/>
    <property type="match status" value="1"/>
</dbReference>
<organism evidence="1 2">
    <name type="scientific">Trichinella nativa</name>
    <dbReference type="NCBI Taxonomy" id="6335"/>
    <lineage>
        <taxon>Eukaryota</taxon>
        <taxon>Metazoa</taxon>
        <taxon>Ecdysozoa</taxon>
        <taxon>Nematoda</taxon>
        <taxon>Enoplea</taxon>
        <taxon>Dorylaimia</taxon>
        <taxon>Trichinellida</taxon>
        <taxon>Trichinellidae</taxon>
        <taxon>Trichinella</taxon>
    </lineage>
</organism>
<dbReference type="PANTHER" id="PTHR45913">
    <property type="entry name" value="EPM2A-INTERACTING PROTEIN 1"/>
    <property type="match status" value="1"/>
</dbReference>
<gene>
    <name evidence="1" type="primary">ZBED8</name>
    <name evidence="1" type="ORF">T02_5584</name>
</gene>
<proteinExistence type="predicted"/>
<evidence type="ECO:0000313" key="1">
    <source>
        <dbReference type="EMBL" id="KRZ47857.1"/>
    </source>
</evidence>
<dbReference type="Proteomes" id="UP000054721">
    <property type="component" value="Unassembled WGS sequence"/>
</dbReference>
<protein>
    <submittedName>
        <fullName evidence="1">Protein ZBED8</fullName>
    </submittedName>
</protein>